<feature type="region of interest" description="Disordered" evidence="1">
    <location>
        <begin position="209"/>
        <end position="326"/>
    </location>
</feature>
<sequence>MSTSSSKTSIDINLDAIEVHCIHYPKLPDPTEAIITTRFNHDFDPNLPILPLCMHSENRDVKKTPTELGKYSSNKGSRFHSEGREWNKSGEISWAVLSGWCPAYNRKYGKEINMGYSRILYITAILRRHWIMAGERNKTPRGRAEAMEVIREAGLRFDGQNFDKRRIIEIASNEFIHIRKLEGARGKHMTEHKETMVRKEDRLGAFISEQQSQVNSGQAYESAYDSGRDPENYLTYDSANYPASNPPSTPTSMSANRNPSTPLKQNSVSNSLHGDHNSHKSLSKKRQPREARSTRSGKAQSTNKRAKRVQNTSQPQQYKSSSSTRI</sequence>
<evidence type="ECO:0000313" key="2">
    <source>
        <dbReference type="EMBL" id="TEY60336.1"/>
    </source>
</evidence>
<dbReference type="AlphaFoldDB" id="A0A4Y8D136"/>
<reference evidence="2 3" key="1">
    <citation type="submission" date="2017-11" db="EMBL/GenBank/DDBJ databases">
        <title>Comparative genomics of Botrytis spp.</title>
        <authorList>
            <person name="Valero-Jimenez C.A."/>
            <person name="Tapia P."/>
            <person name="Veloso J."/>
            <person name="Silva-Moreno E."/>
            <person name="Staats M."/>
            <person name="Valdes J.H."/>
            <person name="Van Kan J.A.L."/>
        </authorList>
    </citation>
    <scope>NUCLEOTIDE SEQUENCE [LARGE SCALE GENOMIC DNA]</scope>
    <source>
        <strain evidence="2 3">MUCL2830</strain>
    </source>
</reference>
<dbReference type="Proteomes" id="UP000297299">
    <property type="component" value="Unassembled WGS sequence"/>
</dbReference>
<feature type="compositionally biased region" description="Polar residues" evidence="1">
    <location>
        <begin position="250"/>
        <end position="272"/>
    </location>
</feature>
<accession>A0A4Y8D136</accession>
<proteinExistence type="predicted"/>
<evidence type="ECO:0000256" key="1">
    <source>
        <dbReference type="SAM" id="MobiDB-lite"/>
    </source>
</evidence>
<comment type="caution">
    <text evidence="2">The sequence shown here is derived from an EMBL/GenBank/DDBJ whole genome shotgun (WGS) entry which is preliminary data.</text>
</comment>
<protein>
    <submittedName>
        <fullName evidence="2">Uncharacterized protein</fullName>
    </submittedName>
</protein>
<name>A0A4Y8D136_9HELO</name>
<dbReference type="EMBL" id="PHWZ01000181">
    <property type="protein sequence ID" value="TEY60336.1"/>
    <property type="molecule type" value="Genomic_DNA"/>
</dbReference>
<dbReference type="OrthoDB" id="3547832at2759"/>
<feature type="compositionally biased region" description="Polar residues" evidence="1">
    <location>
        <begin position="209"/>
        <end position="219"/>
    </location>
</feature>
<keyword evidence="3" id="KW-1185">Reference proteome</keyword>
<organism evidence="2 3">
    <name type="scientific">Botryotinia calthae</name>
    <dbReference type="NCBI Taxonomy" id="38488"/>
    <lineage>
        <taxon>Eukaryota</taxon>
        <taxon>Fungi</taxon>
        <taxon>Dikarya</taxon>
        <taxon>Ascomycota</taxon>
        <taxon>Pezizomycotina</taxon>
        <taxon>Leotiomycetes</taxon>
        <taxon>Helotiales</taxon>
        <taxon>Sclerotiniaceae</taxon>
        <taxon>Botryotinia</taxon>
    </lineage>
</organism>
<evidence type="ECO:0000313" key="3">
    <source>
        <dbReference type="Proteomes" id="UP000297299"/>
    </source>
</evidence>
<feature type="compositionally biased region" description="Polar residues" evidence="1">
    <location>
        <begin position="294"/>
        <end position="326"/>
    </location>
</feature>
<gene>
    <name evidence="2" type="ORF">BOTCAL_0181g00040</name>
</gene>